<sequence length="151" mass="17277">MESLREVKPAMPPPQSPGIVLKRLTDVTMQQHHTKEQQHATEISVKKQRLSEESDEANQKLMASIINSDNLKTSSDPVVIWKDFSDQSKNELETSIEECMSHLCQLHEEEKTVMARIQELYTIAQDMNTTFHQQLDSLHNTVVDVVSSFKT</sequence>
<name>A0AAW0WUY1_CHEQU</name>
<accession>A0AAW0WUY1</accession>
<gene>
    <name evidence="2" type="ORF">OTU49_007534</name>
</gene>
<dbReference type="AlphaFoldDB" id="A0AAW0WUY1"/>
<organism evidence="2 3">
    <name type="scientific">Cherax quadricarinatus</name>
    <name type="common">Australian red claw crayfish</name>
    <dbReference type="NCBI Taxonomy" id="27406"/>
    <lineage>
        <taxon>Eukaryota</taxon>
        <taxon>Metazoa</taxon>
        <taxon>Ecdysozoa</taxon>
        <taxon>Arthropoda</taxon>
        <taxon>Crustacea</taxon>
        <taxon>Multicrustacea</taxon>
        <taxon>Malacostraca</taxon>
        <taxon>Eumalacostraca</taxon>
        <taxon>Eucarida</taxon>
        <taxon>Decapoda</taxon>
        <taxon>Pleocyemata</taxon>
        <taxon>Astacidea</taxon>
        <taxon>Parastacoidea</taxon>
        <taxon>Parastacidae</taxon>
        <taxon>Cherax</taxon>
    </lineage>
</organism>
<protein>
    <submittedName>
        <fullName evidence="2">Uncharacterized protein</fullName>
    </submittedName>
</protein>
<keyword evidence="3" id="KW-1185">Reference proteome</keyword>
<dbReference type="EMBL" id="JARKIK010000061">
    <property type="protein sequence ID" value="KAK8731305.1"/>
    <property type="molecule type" value="Genomic_DNA"/>
</dbReference>
<evidence type="ECO:0000313" key="2">
    <source>
        <dbReference type="EMBL" id="KAK8731305.1"/>
    </source>
</evidence>
<proteinExistence type="predicted"/>
<evidence type="ECO:0000313" key="3">
    <source>
        <dbReference type="Proteomes" id="UP001445076"/>
    </source>
</evidence>
<dbReference type="Proteomes" id="UP001445076">
    <property type="component" value="Unassembled WGS sequence"/>
</dbReference>
<evidence type="ECO:0000256" key="1">
    <source>
        <dbReference type="SAM" id="MobiDB-lite"/>
    </source>
</evidence>
<feature type="region of interest" description="Disordered" evidence="1">
    <location>
        <begin position="30"/>
        <end position="56"/>
    </location>
</feature>
<comment type="caution">
    <text evidence="2">The sequence shown here is derived from an EMBL/GenBank/DDBJ whole genome shotgun (WGS) entry which is preliminary data.</text>
</comment>
<reference evidence="2 3" key="1">
    <citation type="journal article" date="2024" name="BMC Genomics">
        <title>Genome assembly of redclaw crayfish (Cherax quadricarinatus) provides insights into its immune adaptation and hypoxia tolerance.</title>
        <authorList>
            <person name="Liu Z."/>
            <person name="Zheng J."/>
            <person name="Li H."/>
            <person name="Fang K."/>
            <person name="Wang S."/>
            <person name="He J."/>
            <person name="Zhou D."/>
            <person name="Weng S."/>
            <person name="Chi M."/>
            <person name="Gu Z."/>
            <person name="He J."/>
            <person name="Li F."/>
            <person name="Wang M."/>
        </authorList>
    </citation>
    <scope>NUCLEOTIDE SEQUENCE [LARGE SCALE GENOMIC DNA]</scope>
    <source>
        <strain evidence="2">ZL_2023a</strain>
    </source>
</reference>